<dbReference type="SUPFAM" id="SSF55874">
    <property type="entry name" value="ATPase domain of HSP90 chaperone/DNA topoisomerase II/histidine kinase"/>
    <property type="match status" value="1"/>
</dbReference>
<dbReference type="Pfam" id="PF02518">
    <property type="entry name" value="HATPase_c"/>
    <property type="match status" value="1"/>
</dbReference>
<dbReference type="NCBIfam" id="TIGR00229">
    <property type="entry name" value="sensory_box"/>
    <property type="match status" value="1"/>
</dbReference>
<dbReference type="Pfam" id="PF08673">
    <property type="entry name" value="RsbU_N"/>
    <property type="match status" value="1"/>
</dbReference>
<dbReference type="PROSITE" id="PS50109">
    <property type="entry name" value="HIS_KIN"/>
    <property type="match status" value="1"/>
</dbReference>
<sequence length="465" mass="52928">MMQAIRKRYFPALAEYIRGGKDASLQHANALGQQLYGFQPEEIIAVHEDCIQALAANVDSKDAVQIYHRSFLFLMELMVACRFRMEINSEGDIVEPTAEQKIVAMRERLLSSNRSFEKVKNKYENVLQHMDSGIALFDGDGILSFVNVQMAKLLDIPRKTLVGCNIREILLHPKLNIHTKRTILRLYREMILKRHRYYEFQQKDGKHLLATVTYGDQLDGDFLFSVKDVSEYKHIEQSALQNDKLAMLGKIAAAIAHEIRNPLTSIRGFIQLLRPYLLEVGKEEYARIILTEIDRANDIIYEFLNSSKPSAPVKQAKSIENLIREVVMLTESESLMRNCEIGIESHLEDAIVSIDIKQVKQVILNLVKNSLDAVEETQSERRGRIDIVLNSDGQYVEIMIKDNGKGMDKLTMSKLFDPFFTTKEEGTGLGLSVSYRIIRNHGGTIRVNSKMGSGTEFIIYLPLVG</sequence>
<keyword evidence="4" id="KW-0808">Transferase</keyword>
<reference evidence="11 12" key="1">
    <citation type="submission" date="2017-08" db="EMBL/GenBank/DDBJ databases">
        <title>Substantial Increase in Enzyme Production by Combined Drug-Resistance Mutations in Paenibacillus agaridevorans.</title>
        <authorList>
            <person name="Tanaka Y."/>
            <person name="Funane K."/>
            <person name="Hosaka T."/>
            <person name="Shiwa Y."/>
            <person name="Fujita N."/>
            <person name="Miyazaki T."/>
            <person name="Yoshikawa H."/>
            <person name="Murakami K."/>
            <person name="Kasahara K."/>
            <person name="Inaoka T."/>
            <person name="Hiraga Y."/>
            <person name="Ochi K."/>
        </authorList>
    </citation>
    <scope>NUCLEOTIDE SEQUENCE [LARGE SCALE GENOMIC DNA]</scope>
    <source>
        <strain evidence="11 12">T-3040</strain>
    </source>
</reference>
<dbReference type="GO" id="GO:0000155">
    <property type="term" value="F:phosphorelay sensor kinase activity"/>
    <property type="evidence" value="ECO:0007669"/>
    <property type="project" value="InterPro"/>
</dbReference>
<evidence type="ECO:0000256" key="5">
    <source>
        <dbReference type="ARBA" id="ARBA00022741"/>
    </source>
</evidence>
<dbReference type="CDD" id="cd00130">
    <property type="entry name" value="PAS"/>
    <property type="match status" value="1"/>
</dbReference>
<evidence type="ECO:0000259" key="10">
    <source>
        <dbReference type="PROSITE" id="PS50112"/>
    </source>
</evidence>
<dbReference type="Gene3D" id="3.30.450.20">
    <property type="entry name" value="PAS domain"/>
    <property type="match status" value="1"/>
</dbReference>
<keyword evidence="6 11" id="KW-0418">Kinase</keyword>
<evidence type="ECO:0000256" key="4">
    <source>
        <dbReference type="ARBA" id="ARBA00022679"/>
    </source>
</evidence>
<dbReference type="SMART" id="SM00388">
    <property type="entry name" value="HisKA"/>
    <property type="match status" value="1"/>
</dbReference>
<gene>
    <name evidence="11" type="ORF">PAT3040_01331</name>
</gene>
<comment type="catalytic activity">
    <reaction evidence="1">
        <text>ATP + protein L-histidine = ADP + protein N-phospho-L-histidine.</text>
        <dbReference type="EC" id="2.7.13.3"/>
    </reaction>
</comment>
<dbReference type="Pfam" id="PF00512">
    <property type="entry name" value="HisKA"/>
    <property type="match status" value="1"/>
</dbReference>
<evidence type="ECO:0000256" key="1">
    <source>
        <dbReference type="ARBA" id="ARBA00000085"/>
    </source>
</evidence>
<dbReference type="Proteomes" id="UP000245202">
    <property type="component" value="Unassembled WGS sequence"/>
</dbReference>
<evidence type="ECO:0000256" key="6">
    <source>
        <dbReference type="ARBA" id="ARBA00022777"/>
    </source>
</evidence>
<dbReference type="Gene3D" id="3.30.565.10">
    <property type="entry name" value="Histidine kinase-like ATPase, C-terminal domain"/>
    <property type="match status" value="1"/>
</dbReference>
<dbReference type="Gene3D" id="1.10.1240.30">
    <property type="entry name" value="KaiA/RbsU domain"/>
    <property type="match status" value="1"/>
</dbReference>
<dbReference type="PRINTS" id="PR00344">
    <property type="entry name" value="BCTRLSENSOR"/>
</dbReference>
<proteinExistence type="predicted"/>
<dbReference type="RefSeq" id="WP_246608545.1">
    <property type="nucleotide sequence ID" value="NZ_BDQX01000054.1"/>
</dbReference>
<feature type="domain" description="PAS" evidence="10">
    <location>
        <begin position="119"/>
        <end position="174"/>
    </location>
</feature>
<dbReference type="CDD" id="cd00082">
    <property type="entry name" value="HisKA"/>
    <property type="match status" value="1"/>
</dbReference>
<dbReference type="InterPro" id="IPR017944">
    <property type="entry name" value="KaiA/RbsU_helical_domain_sf"/>
</dbReference>
<keyword evidence="5" id="KW-0547">Nucleotide-binding</keyword>
<keyword evidence="3" id="KW-0597">Phosphoprotein</keyword>
<organism evidence="11 12">
    <name type="scientific">Paenibacillus agaridevorans</name>
    <dbReference type="NCBI Taxonomy" id="171404"/>
    <lineage>
        <taxon>Bacteria</taxon>
        <taxon>Bacillati</taxon>
        <taxon>Bacillota</taxon>
        <taxon>Bacilli</taxon>
        <taxon>Bacillales</taxon>
        <taxon>Paenibacillaceae</taxon>
        <taxon>Paenibacillus</taxon>
    </lineage>
</organism>
<keyword evidence="12" id="KW-1185">Reference proteome</keyword>
<dbReference type="InterPro" id="IPR036890">
    <property type="entry name" value="HATPase_C_sf"/>
</dbReference>
<dbReference type="InterPro" id="IPR003594">
    <property type="entry name" value="HATPase_dom"/>
</dbReference>
<dbReference type="InterPro" id="IPR005467">
    <property type="entry name" value="His_kinase_dom"/>
</dbReference>
<comment type="caution">
    <text evidence="11">The sequence shown here is derived from an EMBL/GenBank/DDBJ whole genome shotgun (WGS) entry which is preliminary data.</text>
</comment>
<protein>
    <recommendedName>
        <fullName evidence="2">histidine kinase</fullName>
        <ecNumber evidence="2">2.7.13.3</ecNumber>
    </recommendedName>
</protein>
<evidence type="ECO:0000256" key="8">
    <source>
        <dbReference type="ARBA" id="ARBA00023012"/>
    </source>
</evidence>
<dbReference type="InterPro" id="IPR036097">
    <property type="entry name" value="HisK_dim/P_sf"/>
</dbReference>
<evidence type="ECO:0000313" key="11">
    <source>
        <dbReference type="EMBL" id="GBG06793.1"/>
    </source>
</evidence>
<dbReference type="InterPro" id="IPR014787">
    <property type="entry name" value="PSer_Pase_RsbU_N"/>
</dbReference>
<dbReference type="AlphaFoldDB" id="A0A2R5ESP6"/>
<dbReference type="Pfam" id="PF12860">
    <property type="entry name" value="PAS_7"/>
    <property type="match status" value="1"/>
</dbReference>
<dbReference type="Gene3D" id="1.10.287.130">
    <property type="match status" value="1"/>
</dbReference>
<evidence type="ECO:0000256" key="3">
    <source>
        <dbReference type="ARBA" id="ARBA00022553"/>
    </source>
</evidence>
<evidence type="ECO:0000256" key="7">
    <source>
        <dbReference type="ARBA" id="ARBA00022840"/>
    </source>
</evidence>
<dbReference type="PROSITE" id="PS50112">
    <property type="entry name" value="PAS"/>
    <property type="match status" value="1"/>
</dbReference>
<dbReference type="EMBL" id="BDQX01000054">
    <property type="protein sequence ID" value="GBG06793.1"/>
    <property type="molecule type" value="Genomic_DNA"/>
</dbReference>
<evidence type="ECO:0000259" key="9">
    <source>
        <dbReference type="PROSITE" id="PS50109"/>
    </source>
</evidence>
<dbReference type="SMART" id="SM00387">
    <property type="entry name" value="HATPase_c"/>
    <property type="match status" value="1"/>
</dbReference>
<dbReference type="InterPro" id="IPR003661">
    <property type="entry name" value="HisK_dim/P_dom"/>
</dbReference>
<dbReference type="PANTHER" id="PTHR43065">
    <property type="entry name" value="SENSOR HISTIDINE KINASE"/>
    <property type="match status" value="1"/>
</dbReference>
<dbReference type="SUPFAM" id="SSF55785">
    <property type="entry name" value="PYP-like sensor domain (PAS domain)"/>
    <property type="match status" value="1"/>
</dbReference>
<evidence type="ECO:0000313" key="12">
    <source>
        <dbReference type="Proteomes" id="UP000245202"/>
    </source>
</evidence>
<dbReference type="SUPFAM" id="SSF47384">
    <property type="entry name" value="Homodimeric domain of signal transducing histidine kinase"/>
    <property type="match status" value="1"/>
</dbReference>
<dbReference type="InterPro" id="IPR004358">
    <property type="entry name" value="Sig_transdc_His_kin-like_C"/>
</dbReference>
<dbReference type="EC" id="2.7.13.3" evidence="2"/>
<accession>A0A2R5ESP6</accession>
<keyword evidence="7" id="KW-0067">ATP-binding</keyword>
<dbReference type="InterPro" id="IPR035965">
    <property type="entry name" value="PAS-like_dom_sf"/>
</dbReference>
<dbReference type="InterPro" id="IPR000014">
    <property type="entry name" value="PAS"/>
</dbReference>
<dbReference type="PANTHER" id="PTHR43065:SF10">
    <property type="entry name" value="PEROXIDE STRESS-ACTIVATED HISTIDINE KINASE MAK3"/>
    <property type="match status" value="1"/>
</dbReference>
<evidence type="ECO:0000256" key="2">
    <source>
        <dbReference type="ARBA" id="ARBA00012438"/>
    </source>
</evidence>
<feature type="domain" description="Histidine kinase" evidence="9">
    <location>
        <begin position="254"/>
        <end position="465"/>
    </location>
</feature>
<dbReference type="GO" id="GO:0005524">
    <property type="term" value="F:ATP binding"/>
    <property type="evidence" value="ECO:0007669"/>
    <property type="project" value="UniProtKB-KW"/>
</dbReference>
<name>A0A2R5ESP6_9BACL</name>
<keyword evidence="8" id="KW-0902">Two-component regulatory system</keyword>